<name>A0A7J8T4T7_GOSDV</name>
<dbReference type="AlphaFoldDB" id="A0A7J8T4T7"/>
<evidence type="ECO:0000313" key="3">
    <source>
        <dbReference type="EMBL" id="MBA0632756.1"/>
    </source>
</evidence>
<dbReference type="PANTHER" id="PTHR48047:SF229">
    <property type="entry name" value="UDP-GLYCOSYLTRANSFERASE 73C3-RELATED"/>
    <property type="match status" value="1"/>
</dbReference>
<dbReference type="SUPFAM" id="SSF53756">
    <property type="entry name" value="UDP-Glycosyltransferase/glycogen phosphorylase"/>
    <property type="match status" value="1"/>
</dbReference>
<accession>A0A7J8T4T7</accession>
<proteinExistence type="inferred from homology"/>
<comment type="caution">
    <text evidence="3">The sequence shown here is derived from an EMBL/GenBank/DDBJ whole genome shotgun (WGS) entry which is preliminary data.</text>
</comment>
<evidence type="ECO:0000256" key="2">
    <source>
        <dbReference type="ARBA" id="ARBA00022676"/>
    </source>
</evidence>
<organism evidence="3 4">
    <name type="scientific">Gossypium davidsonii</name>
    <name type="common">Davidson's cotton</name>
    <name type="synonym">Gossypium klotzschianum subsp. davidsonii</name>
    <dbReference type="NCBI Taxonomy" id="34287"/>
    <lineage>
        <taxon>Eukaryota</taxon>
        <taxon>Viridiplantae</taxon>
        <taxon>Streptophyta</taxon>
        <taxon>Embryophyta</taxon>
        <taxon>Tracheophyta</taxon>
        <taxon>Spermatophyta</taxon>
        <taxon>Magnoliopsida</taxon>
        <taxon>eudicotyledons</taxon>
        <taxon>Gunneridae</taxon>
        <taxon>Pentapetalae</taxon>
        <taxon>rosids</taxon>
        <taxon>malvids</taxon>
        <taxon>Malvales</taxon>
        <taxon>Malvaceae</taxon>
        <taxon>Malvoideae</taxon>
        <taxon>Gossypium</taxon>
    </lineage>
</organism>
<keyword evidence="2" id="KW-0328">Glycosyltransferase</keyword>
<reference evidence="3 4" key="1">
    <citation type="journal article" date="2019" name="Genome Biol. Evol.">
        <title>Insights into the evolution of the New World diploid cottons (Gossypium, subgenus Houzingenia) based on genome sequencing.</title>
        <authorList>
            <person name="Grover C.E."/>
            <person name="Arick M.A. 2nd"/>
            <person name="Thrash A."/>
            <person name="Conover J.L."/>
            <person name="Sanders W.S."/>
            <person name="Peterson D.G."/>
            <person name="Frelichowski J.E."/>
            <person name="Scheffler J.A."/>
            <person name="Scheffler B.E."/>
            <person name="Wendel J.F."/>
        </authorList>
    </citation>
    <scope>NUCLEOTIDE SEQUENCE [LARGE SCALE GENOMIC DNA]</scope>
    <source>
        <strain evidence="3">27</strain>
        <tissue evidence="3">Leaf</tissue>
    </source>
</reference>
<keyword evidence="4" id="KW-1185">Reference proteome</keyword>
<keyword evidence="2" id="KW-0808">Transferase</keyword>
<dbReference type="GO" id="GO:0035251">
    <property type="term" value="F:UDP-glucosyltransferase activity"/>
    <property type="evidence" value="ECO:0007669"/>
    <property type="project" value="TreeGrafter"/>
</dbReference>
<dbReference type="Gene3D" id="3.40.50.2000">
    <property type="entry name" value="Glycogen Phosphorylase B"/>
    <property type="match status" value="1"/>
</dbReference>
<comment type="similarity">
    <text evidence="1">Belongs to the UDP-glycosyltransferase family.</text>
</comment>
<protein>
    <submittedName>
        <fullName evidence="3">Uncharacterized protein</fullName>
    </submittedName>
</protein>
<evidence type="ECO:0000256" key="1">
    <source>
        <dbReference type="ARBA" id="ARBA00009995"/>
    </source>
</evidence>
<dbReference type="Proteomes" id="UP000593561">
    <property type="component" value="Unassembled WGS sequence"/>
</dbReference>
<dbReference type="PANTHER" id="PTHR48047">
    <property type="entry name" value="GLYCOSYLTRANSFERASE"/>
    <property type="match status" value="1"/>
</dbReference>
<sequence>MATPTQEEQQLHFVVFPFMSQGHMTPMIDIARLLAQRGVIVTIITTPQNAARFKATLDRAVESGLFIRLLELQFPCAEFGLPEGCESFDMLPSFSLALNFYQAADALETPVTLS</sequence>
<gene>
    <name evidence="3" type="ORF">Godav_001437</name>
</gene>
<evidence type="ECO:0000313" key="4">
    <source>
        <dbReference type="Proteomes" id="UP000593561"/>
    </source>
</evidence>
<dbReference type="EMBL" id="JABFAC010000013">
    <property type="protein sequence ID" value="MBA0632756.1"/>
    <property type="molecule type" value="Genomic_DNA"/>
</dbReference>